<dbReference type="SUPFAM" id="SSF48452">
    <property type="entry name" value="TPR-like"/>
    <property type="match status" value="2"/>
</dbReference>
<dbReference type="Gene3D" id="1.25.40.10">
    <property type="entry name" value="Tetratricopeptide repeat domain"/>
    <property type="match status" value="2"/>
</dbReference>
<sequence length="1120" mass="128275">MDENRTQAYINLIQSLLSCPGGEEPQILKANLELLDLGFLQVCEGVATQLAKAGNENGANFLRNIASQLGELLGMNEEADGDNSEDENFQIYQNFILELLQLEQDSEGEVAVIYPMLAKRQHLLNERFAEILKQLIENLIANEHPEVIDSILTNLENLSIDIKNFPLGERANNIEIALGSFKLILNKRELGSEKYAETQNNLGNAYRERIKGEKADNLEDAIKYYTAALQVRTREAFPKDWAMTKSNLATAYNQRIRGERADNLEDAIKSYTAALQVLTREGFPEYWATTQQNLAVAYRNRIRGDRADNLENAIKYYTAALQVLTREAFREKWAGTQQNLAAAYHDRIKGERADNLEKAIAFYTASLEVLSRETFPQDWATTQHNLATAYCERIKGERADNLEKAIAFYTAALQVRTREAFPQDWAMTQHNLAAAYHDRIKGERADNLETAIAFYTAALEVRTRKAFPQDWATTQHNLATAYCERIKGEKADNLETAIAFYQNALEVRTREAFPQSYVETLFNLGSTYRQVPNLQLAHNTFTDAINTVESLRGEIHSGDETRQKLAEVYNRIYLNIVEVCIQLNNYIEAIKYAEGSKARNLVELLANKDIYPKHEFYPNLELYQTHCHQLEQLRRQIPAIQRELEIPISRQELEEQYRDRIERRRQELNQLQKQRDELLTEINQIDFSFTFTQEVKPIPFSDIQSLTDENTAIVEWYITGSQIITFIIIRHHPHPIVISSSSEDMTALENWIQDYWYSYQKKPNTHIQWTISNLADRLQNLAEILHIDDILSSIDKCFSQSGAKCNRLILIPHRYLHLFPLHALPLADGKLLLEGFPKGVGYAPSCQLLKQAKDQEQHRPDFTRLFAIQNPVRKDPGPLLGSQLEVNKISQHFDSEQSIILKEVEATEANLYQSMEQIRSSHCLHFSCHGKFNSESPLKSALLLTDPENKLGEEGKLTLGEVFEKLYLNQCRLVTFSACESGMTDPHSISDEYIGLPSGFLYAGSPSIVSTLWSVEPIATTLLMVKFYHNLKQLPQITTGDVAIALNKAQKWLRTLTYKKWARIQSYPQFEHLVEEAFENSPKRDLNRFKESLSASLHPNRQPLPFANPYYWSAFVAIGI</sequence>
<dbReference type="InterPro" id="IPR011990">
    <property type="entry name" value="TPR-like_helical_dom_sf"/>
</dbReference>
<name>A0ABU5U1V4_9CYAN</name>
<dbReference type="PANTHER" id="PTHR10098">
    <property type="entry name" value="RAPSYN-RELATED"/>
    <property type="match status" value="1"/>
</dbReference>
<feature type="coiled-coil region" evidence="1">
    <location>
        <begin position="650"/>
        <end position="688"/>
    </location>
</feature>
<evidence type="ECO:0000313" key="4">
    <source>
        <dbReference type="Proteomes" id="UP001301728"/>
    </source>
</evidence>
<proteinExistence type="predicted"/>
<feature type="domain" description="CHAT" evidence="2">
    <location>
        <begin position="794"/>
        <end position="1119"/>
    </location>
</feature>
<comment type="caution">
    <text evidence="3">The sequence shown here is derived from an EMBL/GenBank/DDBJ whole genome shotgun (WGS) entry which is preliminary data.</text>
</comment>
<keyword evidence="1" id="KW-0175">Coiled coil</keyword>
<dbReference type="EMBL" id="JAYGHT010000130">
    <property type="protein sequence ID" value="MEA5521177.1"/>
    <property type="molecule type" value="Genomic_DNA"/>
</dbReference>
<keyword evidence="4" id="KW-1185">Reference proteome</keyword>
<dbReference type="RefSeq" id="WP_323274363.1">
    <property type="nucleotide sequence ID" value="NZ_JAYGHT010000130.1"/>
</dbReference>
<dbReference type="InterPro" id="IPR024983">
    <property type="entry name" value="CHAT_dom"/>
</dbReference>
<organism evidence="3 4">
    <name type="scientific">Limnoraphis robusta CCNP1315</name>
    <dbReference type="NCBI Taxonomy" id="3110306"/>
    <lineage>
        <taxon>Bacteria</taxon>
        <taxon>Bacillati</taxon>
        <taxon>Cyanobacteriota</taxon>
        <taxon>Cyanophyceae</taxon>
        <taxon>Oscillatoriophycideae</taxon>
        <taxon>Oscillatoriales</taxon>
        <taxon>Sirenicapillariaceae</taxon>
        <taxon>Limnoraphis</taxon>
    </lineage>
</organism>
<evidence type="ECO:0000259" key="2">
    <source>
        <dbReference type="Pfam" id="PF12770"/>
    </source>
</evidence>
<dbReference type="PROSITE" id="PS51257">
    <property type="entry name" value="PROKAR_LIPOPROTEIN"/>
    <property type="match status" value="1"/>
</dbReference>
<evidence type="ECO:0000256" key="1">
    <source>
        <dbReference type="SAM" id="Coils"/>
    </source>
</evidence>
<evidence type="ECO:0000313" key="3">
    <source>
        <dbReference type="EMBL" id="MEA5521177.1"/>
    </source>
</evidence>
<dbReference type="Pfam" id="PF13374">
    <property type="entry name" value="TPR_10"/>
    <property type="match status" value="1"/>
</dbReference>
<protein>
    <submittedName>
        <fullName evidence="3">CHAT domain-containing protein</fullName>
    </submittedName>
</protein>
<dbReference type="Pfam" id="PF12770">
    <property type="entry name" value="CHAT"/>
    <property type="match status" value="1"/>
</dbReference>
<reference evidence="3 4" key="1">
    <citation type="submission" date="2023-12" db="EMBL/GenBank/DDBJ databases">
        <title>Baltic Sea Cyanobacteria.</title>
        <authorList>
            <person name="Delbaje E."/>
            <person name="Fewer D.P."/>
            <person name="Shishido T.K."/>
        </authorList>
    </citation>
    <scope>NUCLEOTIDE SEQUENCE [LARGE SCALE GENOMIC DNA]</scope>
    <source>
        <strain evidence="3 4">CCNP 1315</strain>
    </source>
</reference>
<gene>
    <name evidence="3" type="ORF">VB854_19745</name>
</gene>
<dbReference type="Proteomes" id="UP001301728">
    <property type="component" value="Unassembled WGS sequence"/>
</dbReference>
<accession>A0ABU5U1V4</accession>